<name>A0A8S1X7S1_PAROT</name>
<proteinExistence type="predicted"/>
<reference evidence="1" key="1">
    <citation type="submission" date="2021-01" db="EMBL/GenBank/DDBJ databases">
        <authorList>
            <consortium name="Genoscope - CEA"/>
            <person name="William W."/>
        </authorList>
    </citation>
    <scope>NUCLEOTIDE SEQUENCE</scope>
</reference>
<organism evidence="1 2">
    <name type="scientific">Paramecium octaurelia</name>
    <dbReference type="NCBI Taxonomy" id="43137"/>
    <lineage>
        <taxon>Eukaryota</taxon>
        <taxon>Sar</taxon>
        <taxon>Alveolata</taxon>
        <taxon>Ciliophora</taxon>
        <taxon>Intramacronucleata</taxon>
        <taxon>Oligohymenophorea</taxon>
        <taxon>Peniculida</taxon>
        <taxon>Parameciidae</taxon>
        <taxon>Paramecium</taxon>
    </lineage>
</organism>
<dbReference type="EMBL" id="CAJJDP010000113">
    <property type="protein sequence ID" value="CAD8197172.1"/>
    <property type="molecule type" value="Genomic_DNA"/>
</dbReference>
<dbReference type="Proteomes" id="UP000683925">
    <property type="component" value="Unassembled WGS sequence"/>
</dbReference>
<sequence>MIIINTQKPQGGENNIGLGRFRRTQTLKFVIIMKNIKTSRHLNIEQKVQNLHKMLIILTFFRERIMMLWTILFQMPIDPKLSSFDKK</sequence>
<gene>
    <name evidence="1" type="ORF">POCTA_138.1.T1130175</name>
</gene>
<evidence type="ECO:0000313" key="2">
    <source>
        <dbReference type="Proteomes" id="UP000683925"/>
    </source>
</evidence>
<keyword evidence="2" id="KW-1185">Reference proteome</keyword>
<accession>A0A8S1X7S1</accession>
<comment type="caution">
    <text evidence="1">The sequence shown here is derived from an EMBL/GenBank/DDBJ whole genome shotgun (WGS) entry which is preliminary data.</text>
</comment>
<dbReference type="AlphaFoldDB" id="A0A8S1X7S1"/>
<protein>
    <submittedName>
        <fullName evidence="1">Uncharacterized protein</fullName>
    </submittedName>
</protein>
<evidence type="ECO:0000313" key="1">
    <source>
        <dbReference type="EMBL" id="CAD8197172.1"/>
    </source>
</evidence>